<keyword evidence="1" id="KW-0175">Coiled coil</keyword>
<reference evidence="2 3" key="1">
    <citation type="journal article" date="2008" name="Nature">
        <title>The genome of the model beetle and pest Tribolium castaneum.</title>
        <authorList>
            <consortium name="Tribolium Genome Sequencing Consortium"/>
            <person name="Richards S."/>
            <person name="Gibbs R.A."/>
            <person name="Weinstock G.M."/>
            <person name="Brown S.J."/>
            <person name="Denell R."/>
            <person name="Beeman R.W."/>
            <person name="Gibbs R."/>
            <person name="Beeman R.W."/>
            <person name="Brown S.J."/>
            <person name="Bucher G."/>
            <person name="Friedrich M."/>
            <person name="Grimmelikhuijzen C.J."/>
            <person name="Klingler M."/>
            <person name="Lorenzen M."/>
            <person name="Richards S."/>
            <person name="Roth S."/>
            <person name="Schroder R."/>
            <person name="Tautz D."/>
            <person name="Zdobnov E.M."/>
            <person name="Muzny D."/>
            <person name="Gibbs R.A."/>
            <person name="Weinstock G.M."/>
            <person name="Attaway T."/>
            <person name="Bell S."/>
            <person name="Buhay C.J."/>
            <person name="Chandrabose M.N."/>
            <person name="Chavez D."/>
            <person name="Clerk-Blankenburg K.P."/>
            <person name="Cree A."/>
            <person name="Dao M."/>
            <person name="Davis C."/>
            <person name="Chacko J."/>
            <person name="Dinh H."/>
            <person name="Dugan-Rocha S."/>
            <person name="Fowler G."/>
            <person name="Garner T.T."/>
            <person name="Garnes J."/>
            <person name="Gnirke A."/>
            <person name="Hawes A."/>
            <person name="Hernandez J."/>
            <person name="Hines S."/>
            <person name="Holder M."/>
            <person name="Hume J."/>
            <person name="Jhangiani S.N."/>
            <person name="Joshi V."/>
            <person name="Khan Z.M."/>
            <person name="Jackson L."/>
            <person name="Kovar C."/>
            <person name="Kowis A."/>
            <person name="Lee S."/>
            <person name="Lewis L.R."/>
            <person name="Margolis J."/>
            <person name="Morgan M."/>
            <person name="Nazareth L.V."/>
            <person name="Nguyen N."/>
            <person name="Okwuonu G."/>
            <person name="Parker D."/>
            <person name="Richards S."/>
            <person name="Ruiz S.J."/>
            <person name="Santibanez J."/>
            <person name="Savard J."/>
            <person name="Scherer S.E."/>
            <person name="Schneider B."/>
            <person name="Sodergren E."/>
            <person name="Tautz D."/>
            <person name="Vattahil S."/>
            <person name="Villasana D."/>
            <person name="White C.S."/>
            <person name="Wright R."/>
            <person name="Park Y."/>
            <person name="Beeman R.W."/>
            <person name="Lord J."/>
            <person name="Oppert B."/>
            <person name="Lorenzen M."/>
            <person name="Brown S."/>
            <person name="Wang L."/>
            <person name="Savard J."/>
            <person name="Tautz D."/>
            <person name="Richards S."/>
            <person name="Weinstock G."/>
            <person name="Gibbs R.A."/>
            <person name="Liu Y."/>
            <person name="Worley K."/>
            <person name="Weinstock G."/>
            <person name="Elsik C.G."/>
            <person name="Reese J.T."/>
            <person name="Elhaik E."/>
            <person name="Landan G."/>
            <person name="Graur D."/>
            <person name="Arensburger P."/>
            <person name="Atkinson P."/>
            <person name="Beeman R.W."/>
            <person name="Beidler J."/>
            <person name="Brown S.J."/>
            <person name="Demuth J.P."/>
            <person name="Drury D.W."/>
            <person name="Du Y.Z."/>
            <person name="Fujiwara H."/>
            <person name="Lorenzen M."/>
            <person name="Maselli V."/>
            <person name="Osanai M."/>
            <person name="Park Y."/>
            <person name="Robertson H.M."/>
            <person name="Tu Z."/>
            <person name="Wang J.J."/>
            <person name="Wang S."/>
            <person name="Richards S."/>
            <person name="Song H."/>
            <person name="Zhang L."/>
            <person name="Sodergren E."/>
            <person name="Werner D."/>
            <person name="Stanke M."/>
            <person name="Morgenstern B."/>
            <person name="Solovyev V."/>
            <person name="Kosarev P."/>
            <person name="Brown G."/>
            <person name="Chen H.C."/>
            <person name="Ermolaeva O."/>
            <person name="Hlavina W."/>
            <person name="Kapustin Y."/>
            <person name="Kiryutin B."/>
            <person name="Kitts P."/>
            <person name="Maglott D."/>
            <person name="Pruitt K."/>
            <person name="Sapojnikov V."/>
            <person name="Souvorov A."/>
            <person name="Mackey A.J."/>
            <person name="Waterhouse R.M."/>
            <person name="Wyder S."/>
            <person name="Zdobnov E.M."/>
            <person name="Zdobnov E.M."/>
            <person name="Wyder S."/>
            <person name="Kriventseva E.V."/>
            <person name="Kadowaki T."/>
            <person name="Bork P."/>
            <person name="Aranda M."/>
            <person name="Bao R."/>
            <person name="Beermann A."/>
            <person name="Berns N."/>
            <person name="Bolognesi R."/>
            <person name="Bonneton F."/>
            <person name="Bopp D."/>
            <person name="Brown S.J."/>
            <person name="Bucher G."/>
            <person name="Butts T."/>
            <person name="Chaumot A."/>
            <person name="Denell R.E."/>
            <person name="Ferrier D.E."/>
            <person name="Friedrich M."/>
            <person name="Gordon C.M."/>
            <person name="Jindra M."/>
            <person name="Klingler M."/>
            <person name="Lan Q."/>
            <person name="Lattorff H.M."/>
            <person name="Laudet V."/>
            <person name="von Levetsow C."/>
            <person name="Liu Z."/>
            <person name="Lutz R."/>
            <person name="Lynch J.A."/>
            <person name="da Fonseca R.N."/>
            <person name="Posnien N."/>
            <person name="Reuter R."/>
            <person name="Roth S."/>
            <person name="Savard J."/>
            <person name="Schinko J.B."/>
            <person name="Schmitt C."/>
            <person name="Schoppmeier M."/>
            <person name="Schroder R."/>
            <person name="Shippy T.D."/>
            <person name="Simonnet F."/>
            <person name="Marques-Souza H."/>
            <person name="Tautz D."/>
            <person name="Tomoyasu Y."/>
            <person name="Trauner J."/>
            <person name="Van der Zee M."/>
            <person name="Vervoort M."/>
            <person name="Wittkopp N."/>
            <person name="Wimmer E.A."/>
            <person name="Yang X."/>
            <person name="Jones A.K."/>
            <person name="Sattelle D.B."/>
            <person name="Ebert P.R."/>
            <person name="Nelson D."/>
            <person name="Scott J.G."/>
            <person name="Beeman R.W."/>
            <person name="Muthukrishnan S."/>
            <person name="Kramer K.J."/>
            <person name="Arakane Y."/>
            <person name="Beeman R.W."/>
            <person name="Zhu Q."/>
            <person name="Hogenkamp D."/>
            <person name="Dixit R."/>
            <person name="Oppert B."/>
            <person name="Jiang H."/>
            <person name="Zou Z."/>
            <person name="Marshall J."/>
            <person name="Elpidina E."/>
            <person name="Vinokurov K."/>
            <person name="Oppert C."/>
            <person name="Zou Z."/>
            <person name="Evans J."/>
            <person name="Lu Z."/>
            <person name="Zhao P."/>
            <person name="Sumathipala N."/>
            <person name="Altincicek B."/>
            <person name="Vilcinskas A."/>
            <person name="Williams M."/>
            <person name="Hultmark D."/>
            <person name="Hetru C."/>
            <person name="Jiang H."/>
            <person name="Grimmelikhuijzen C.J."/>
            <person name="Hauser F."/>
            <person name="Cazzamali G."/>
            <person name="Williamson M."/>
            <person name="Park Y."/>
            <person name="Li B."/>
            <person name="Tanaka Y."/>
            <person name="Predel R."/>
            <person name="Neupert S."/>
            <person name="Schachtner J."/>
            <person name="Verleyen P."/>
            <person name="Raible F."/>
            <person name="Bork P."/>
            <person name="Friedrich M."/>
            <person name="Walden K.K."/>
            <person name="Robertson H.M."/>
            <person name="Angeli S."/>
            <person name="Foret S."/>
            <person name="Bucher G."/>
            <person name="Schuetz S."/>
            <person name="Maleszka R."/>
            <person name="Wimmer E.A."/>
            <person name="Beeman R.W."/>
            <person name="Lorenzen M."/>
            <person name="Tomoyasu Y."/>
            <person name="Miller S.C."/>
            <person name="Grossmann D."/>
            <person name="Bucher G."/>
        </authorList>
    </citation>
    <scope>NUCLEOTIDE SEQUENCE [LARGE SCALE GENOMIC DNA]</scope>
    <source>
        <strain evidence="2 3">Georgia GA2</strain>
    </source>
</reference>
<dbReference type="STRING" id="7070.A0A139WCZ1"/>
<feature type="coiled-coil region" evidence="1">
    <location>
        <begin position="172"/>
        <end position="199"/>
    </location>
</feature>
<organism evidence="2 3">
    <name type="scientific">Tribolium castaneum</name>
    <name type="common">Red flour beetle</name>
    <dbReference type="NCBI Taxonomy" id="7070"/>
    <lineage>
        <taxon>Eukaryota</taxon>
        <taxon>Metazoa</taxon>
        <taxon>Ecdysozoa</taxon>
        <taxon>Arthropoda</taxon>
        <taxon>Hexapoda</taxon>
        <taxon>Insecta</taxon>
        <taxon>Pterygota</taxon>
        <taxon>Neoptera</taxon>
        <taxon>Endopterygota</taxon>
        <taxon>Coleoptera</taxon>
        <taxon>Polyphaga</taxon>
        <taxon>Cucujiformia</taxon>
        <taxon>Tenebrionidae</taxon>
        <taxon>Tenebrionidae incertae sedis</taxon>
        <taxon>Tribolium</taxon>
    </lineage>
</organism>
<dbReference type="OMA" id="WIKTWPD"/>
<reference evidence="2 3" key="2">
    <citation type="journal article" date="2010" name="Nucleic Acids Res.">
        <title>BeetleBase in 2010: revisions to provide comprehensive genomic information for Tribolium castaneum.</title>
        <authorList>
            <person name="Kim H.S."/>
            <person name="Murphy T."/>
            <person name="Xia J."/>
            <person name="Caragea D."/>
            <person name="Park Y."/>
            <person name="Beeman R.W."/>
            <person name="Lorenzen M.D."/>
            <person name="Butcher S."/>
            <person name="Manak J.R."/>
            <person name="Brown S.J."/>
        </authorList>
    </citation>
    <scope>GENOME REANNOTATION</scope>
    <source>
        <strain evidence="2 3">Georgia GA2</strain>
    </source>
</reference>
<feature type="coiled-coil region" evidence="1">
    <location>
        <begin position="67"/>
        <end position="99"/>
    </location>
</feature>
<dbReference type="Proteomes" id="UP000007266">
    <property type="component" value="Linkage group 8"/>
</dbReference>
<dbReference type="KEGG" id="tca:658746"/>
<evidence type="ECO:0008006" key="4">
    <source>
        <dbReference type="Google" id="ProtNLM"/>
    </source>
</evidence>
<feature type="coiled-coil region" evidence="1">
    <location>
        <begin position="241"/>
        <end position="302"/>
    </location>
</feature>
<protein>
    <recommendedName>
        <fullName evidence="4">Trichohyalin-plectin-homology domain-containing protein</fullName>
    </recommendedName>
</protein>
<gene>
    <name evidence="2" type="primary">AUGUSTUS-3.0.2_34150</name>
    <name evidence="2" type="ORF">TcasGA2_TC034150</name>
</gene>
<proteinExistence type="predicted"/>
<dbReference type="eggNOG" id="KOG2893">
    <property type="taxonomic scope" value="Eukaryota"/>
</dbReference>
<evidence type="ECO:0000313" key="3">
    <source>
        <dbReference type="Proteomes" id="UP000007266"/>
    </source>
</evidence>
<evidence type="ECO:0000256" key="1">
    <source>
        <dbReference type="SAM" id="Coils"/>
    </source>
</evidence>
<dbReference type="OrthoDB" id="331765at2759"/>
<feature type="coiled-coil region" evidence="1">
    <location>
        <begin position="411"/>
        <end position="438"/>
    </location>
</feature>
<dbReference type="PANTHER" id="PTHR28663">
    <property type="entry name" value="COILED-COIL DOMAIN-CONTAINING PROTEIN 173"/>
    <property type="match status" value="1"/>
</dbReference>
<accession>A0A139WCZ1</accession>
<sequence length="496" mass="60089">MESKWYFFPGQNPENTKISDRAHALHITKPAWTNITEHLNRKKRIQEAIDKEKAHKEALKQGSESMTKEWVNSIENLRIKKEEERRERINKKKEDKIQMFYKMRAEQEVVRKEYVEKVKREVFRSTGYPKELTSALILSETLYEREKQKEFNEMIKQHEDEVRKEFHAQIVARDAQERKEDEEEKLKRFEERKKISQILKDQIVENETFKKAQSRARVEKETIDRINAAREEELIKEFEKEEKLKTRREMALERKKEIEIERKRQQLLAKETAEMEKATEFYSEAKQRIDCLLKIKEKEMREEAIQAREVLASKVGAIQEAKDAAEDERIAKTVAEKDEEDRLKAEAKALAQAQAARERIEDRRQFLERHEKEKCAEREVKRWEMLNRVKTQEALKEYEERAIKEKWKRVLEYRKELLEQMAEEKEVLKQEKEIEEIMSRVSFEEADKMFFDYAEEVMELAKKRKRSTYPIEKVIFEYKKMNNLVQKDRHCRCCKK</sequence>
<dbReference type="InParanoid" id="A0A139WCZ1"/>
<evidence type="ECO:0000313" key="2">
    <source>
        <dbReference type="EMBL" id="KYB25757.1"/>
    </source>
</evidence>
<dbReference type="AlphaFoldDB" id="A0A139WCZ1"/>
<name>A0A139WCZ1_TRICA</name>
<dbReference type="InterPro" id="IPR039986">
    <property type="entry name" value="CFAP210"/>
</dbReference>
<keyword evidence="3" id="KW-1185">Reference proteome</keyword>
<feature type="coiled-coil region" evidence="1">
    <location>
        <begin position="336"/>
        <end position="373"/>
    </location>
</feature>
<dbReference type="EMBL" id="KQ971362">
    <property type="protein sequence ID" value="KYB25757.1"/>
    <property type="molecule type" value="Genomic_DNA"/>
</dbReference>
<dbReference type="GO" id="GO:0005879">
    <property type="term" value="C:axonemal microtubule"/>
    <property type="evidence" value="ECO:0000318"/>
    <property type="project" value="GO_Central"/>
</dbReference>
<dbReference type="PANTHER" id="PTHR28663:SF1">
    <property type="entry name" value="CILIA- AND FLAGELLA- ASSOCIATED PROTEIN 210"/>
    <property type="match status" value="1"/>
</dbReference>